<dbReference type="InterPro" id="IPR004827">
    <property type="entry name" value="bZIP"/>
</dbReference>
<keyword evidence="2" id="KW-0805">Transcription regulation</keyword>
<organism evidence="8 9">
    <name type="scientific">Denticeps clupeoides</name>
    <name type="common">denticle herring</name>
    <dbReference type="NCBI Taxonomy" id="299321"/>
    <lineage>
        <taxon>Eukaryota</taxon>
        <taxon>Metazoa</taxon>
        <taxon>Chordata</taxon>
        <taxon>Craniata</taxon>
        <taxon>Vertebrata</taxon>
        <taxon>Euteleostomi</taxon>
        <taxon>Actinopterygii</taxon>
        <taxon>Neopterygii</taxon>
        <taxon>Teleostei</taxon>
        <taxon>Clupei</taxon>
        <taxon>Clupeiformes</taxon>
        <taxon>Denticipitoidei</taxon>
        <taxon>Denticipitidae</taxon>
        <taxon>Denticeps</taxon>
    </lineage>
</organism>
<dbReference type="InterPro" id="IPR051027">
    <property type="entry name" value="bZIP_transcription_factors"/>
</dbReference>
<evidence type="ECO:0000256" key="2">
    <source>
        <dbReference type="ARBA" id="ARBA00023015"/>
    </source>
</evidence>
<evidence type="ECO:0000256" key="6">
    <source>
        <dbReference type="SAM" id="Coils"/>
    </source>
</evidence>
<name>A0AAY4C731_9TELE</name>
<dbReference type="PROSITE" id="PS50217">
    <property type="entry name" value="BZIP"/>
    <property type="match status" value="1"/>
</dbReference>
<dbReference type="CDD" id="cd14687">
    <property type="entry name" value="bZIP_ATF2"/>
    <property type="match status" value="1"/>
</dbReference>
<dbReference type="FunFam" id="1.20.5.170:FF:000010">
    <property type="entry name" value="Cyclic AMP-dependent transcription factor ATF-2"/>
    <property type="match status" value="1"/>
</dbReference>
<dbReference type="PRINTS" id="PR00043">
    <property type="entry name" value="LEUZIPPRJUN"/>
</dbReference>
<feature type="domain" description="BZIP" evidence="7">
    <location>
        <begin position="44"/>
        <end position="107"/>
    </location>
</feature>
<dbReference type="InterPro" id="IPR046347">
    <property type="entry name" value="bZIP_sf"/>
</dbReference>
<comment type="subcellular location">
    <subcellularLocation>
        <location evidence="1">Nucleus</location>
    </subcellularLocation>
</comment>
<dbReference type="GO" id="GO:0003677">
    <property type="term" value="F:DNA binding"/>
    <property type="evidence" value="ECO:0007669"/>
    <property type="project" value="UniProtKB-KW"/>
</dbReference>
<dbReference type="GO" id="GO:0003700">
    <property type="term" value="F:DNA-binding transcription factor activity"/>
    <property type="evidence" value="ECO:0007669"/>
    <property type="project" value="InterPro"/>
</dbReference>
<protein>
    <recommendedName>
        <fullName evidence="7">BZIP domain-containing protein</fullName>
    </recommendedName>
</protein>
<dbReference type="GO" id="GO:0005634">
    <property type="term" value="C:nucleus"/>
    <property type="evidence" value="ECO:0007669"/>
    <property type="project" value="UniProtKB-SubCell"/>
</dbReference>
<dbReference type="SUPFAM" id="SSF57959">
    <property type="entry name" value="Leucine zipper domain"/>
    <property type="match status" value="1"/>
</dbReference>
<evidence type="ECO:0000256" key="4">
    <source>
        <dbReference type="ARBA" id="ARBA00023163"/>
    </source>
</evidence>
<dbReference type="InterPro" id="IPR002112">
    <property type="entry name" value="Leuzip_Jun"/>
</dbReference>
<dbReference type="SMART" id="SM00338">
    <property type="entry name" value="BRLZ"/>
    <property type="match status" value="1"/>
</dbReference>
<dbReference type="Pfam" id="PF00170">
    <property type="entry name" value="bZIP_1"/>
    <property type="match status" value="1"/>
</dbReference>
<proteinExistence type="predicted"/>
<dbReference type="Proteomes" id="UP000694580">
    <property type="component" value="Unplaced"/>
</dbReference>
<sequence>MNSFQILLTPELSSGFWVGTRTPNMKMNSVNGGRGRRATEVEPDERRRRFLERNRAAASRCRQKRKIWISALEKRAEELETTNTTLANEVKELRSEVAHLKELLLAHKDCPVTATLKKNCLGNPSSHSPIYPSIHFL</sequence>
<dbReference type="AlphaFoldDB" id="A0AAY4C731"/>
<keyword evidence="3" id="KW-0238">DNA-binding</keyword>
<dbReference type="PANTHER" id="PTHR19304">
    <property type="entry name" value="CYCLIC-AMP RESPONSE ELEMENT BINDING PROTEIN"/>
    <property type="match status" value="1"/>
</dbReference>
<dbReference type="Ensembl" id="ENSDCDT00010035128.1">
    <property type="protein sequence ID" value="ENSDCDP00010028371.1"/>
    <property type="gene ID" value="ENSDCDG00010018002.1"/>
</dbReference>
<dbReference type="Gene3D" id="1.20.5.170">
    <property type="match status" value="1"/>
</dbReference>
<dbReference type="GeneTree" id="ENSGT00940000155261"/>
<evidence type="ECO:0000313" key="8">
    <source>
        <dbReference type="Ensembl" id="ENSDCDP00010028371.1"/>
    </source>
</evidence>
<keyword evidence="9" id="KW-1185">Reference proteome</keyword>
<keyword evidence="6" id="KW-0175">Coiled coil</keyword>
<reference evidence="8" key="2">
    <citation type="submission" date="2025-09" db="UniProtKB">
        <authorList>
            <consortium name="Ensembl"/>
        </authorList>
    </citation>
    <scope>IDENTIFICATION</scope>
</reference>
<accession>A0AAY4C731</accession>
<feature type="coiled-coil region" evidence="6">
    <location>
        <begin position="69"/>
        <end position="103"/>
    </location>
</feature>
<reference evidence="8" key="1">
    <citation type="submission" date="2025-08" db="UniProtKB">
        <authorList>
            <consortium name="Ensembl"/>
        </authorList>
    </citation>
    <scope>IDENTIFICATION</scope>
</reference>
<evidence type="ECO:0000256" key="5">
    <source>
        <dbReference type="ARBA" id="ARBA00023242"/>
    </source>
</evidence>
<dbReference type="PROSITE" id="PS00036">
    <property type="entry name" value="BZIP_BASIC"/>
    <property type="match status" value="1"/>
</dbReference>
<evidence type="ECO:0000256" key="3">
    <source>
        <dbReference type="ARBA" id="ARBA00023125"/>
    </source>
</evidence>
<evidence type="ECO:0000259" key="7">
    <source>
        <dbReference type="PROSITE" id="PS50217"/>
    </source>
</evidence>
<keyword evidence="4" id="KW-0804">Transcription</keyword>
<keyword evidence="5" id="KW-0539">Nucleus</keyword>
<evidence type="ECO:0000256" key="1">
    <source>
        <dbReference type="ARBA" id="ARBA00004123"/>
    </source>
</evidence>
<evidence type="ECO:0000313" key="9">
    <source>
        <dbReference type="Proteomes" id="UP000694580"/>
    </source>
</evidence>